<dbReference type="AlphaFoldDB" id="A0AA89B8Y9"/>
<dbReference type="SUPFAM" id="SSF56112">
    <property type="entry name" value="Protein kinase-like (PK-like)"/>
    <property type="match status" value="2"/>
</dbReference>
<evidence type="ECO:0000256" key="9">
    <source>
        <dbReference type="ARBA" id="ARBA00022989"/>
    </source>
</evidence>
<keyword evidence="7 13" id="KW-0547">Nucleotide-binding</keyword>
<evidence type="ECO:0000256" key="13">
    <source>
        <dbReference type="PROSITE-ProRule" id="PRU10141"/>
    </source>
</evidence>
<feature type="domain" description="Protein kinase" evidence="14">
    <location>
        <begin position="763"/>
        <end position="1060"/>
    </location>
</feature>
<name>A0AA89B8Y9_9ASTE</name>
<evidence type="ECO:0000256" key="10">
    <source>
        <dbReference type="ARBA" id="ARBA00023136"/>
    </source>
</evidence>
<dbReference type="PANTHER" id="PTHR45621">
    <property type="entry name" value="OS01G0588500 PROTEIN-RELATED"/>
    <property type="match status" value="1"/>
</dbReference>
<evidence type="ECO:0000256" key="11">
    <source>
        <dbReference type="ARBA" id="ARBA00023170"/>
    </source>
</evidence>
<dbReference type="EMBL" id="JAVXUP010000315">
    <property type="protein sequence ID" value="KAK3031213.1"/>
    <property type="molecule type" value="Genomic_DNA"/>
</dbReference>
<evidence type="ECO:0000256" key="7">
    <source>
        <dbReference type="ARBA" id="ARBA00022741"/>
    </source>
</evidence>
<comment type="similarity">
    <text evidence="3">In the C-terminal section; belongs to the protein kinase superfamily. Ser/Thr protein kinase family.</text>
</comment>
<keyword evidence="8 13" id="KW-0067">ATP-binding</keyword>
<keyword evidence="4" id="KW-1003">Cell membrane</keyword>
<comment type="similarity">
    <text evidence="2">In the N-terminal section; belongs to the leguminous lectin family.</text>
</comment>
<feature type="non-terminal residue" evidence="15">
    <location>
        <position position="1"/>
    </location>
</feature>
<evidence type="ECO:0000256" key="8">
    <source>
        <dbReference type="ARBA" id="ARBA00022840"/>
    </source>
</evidence>
<comment type="subcellular location">
    <subcellularLocation>
        <location evidence="1">Cell membrane</location>
        <topology evidence="1">Single-pass type I membrane protein</topology>
    </subcellularLocation>
</comment>
<dbReference type="PROSITE" id="PS50011">
    <property type="entry name" value="PROTEIN_KINASE_DOM"/>
    <property type="match status" value="2"/>
</dbReference>
<dbReference type="InterPro" id="IPR000719">
    <property type="entry name" value="Prot_kinase_dom"/>
</dbReference>
<dbReference type="InterPro" id="IPR017441">
    <property type="entry name" value="Protein_kinase_ATP_BS"/>
</dbReference>
<keyword evidence="5" id="KW-0812">Transmembrane</keyword>
<organism evidence="15 16">
    <name type="scientific">Escallonia herrerae</name>
    <dbReference type="NCBI Taxonomy" id="1293975"/>
    <lineage>
        <taxon>Eukaryota</taxon>
        <taxon>Viridiplantae</taxon>
        <taxon>Streptophyta</taxon>
        <taxon>Embryophyta</taxon>
        <taxon>Tracheophyta</taxon>
        <taxon>Spermatophyta</taxon>
        <taxon>Magnoliopsida</taxon>
        <taxon>eudicotyledons</taxon>
        <taxon>Gunneridae</taxon>
        <taxon>Pentapetalae</taxon>
        <taxon>asterids</taxon>
        <taxon>campanulids</taxon>
        <taxon>Escalloniales</taxon>
        <taxon>Escalloniaceae</taxon>
        <taxon>Escallonia</taxon>
    </lineage>
</organism>
<dbReference type="InterPro" id="IPR011009">
    <property type="entry name" value="Kinase-like_dom_sf"/>
</dbReference>
<evidence type="ECO:0000313" key="15">
    <source>
        <dbReference type="EMBL" id="KAK3031213.1"/>
    </source>
</evidence>
<keyword evidence="10" id="KW-0472">Membrane</keyword>
<dbReference type="GO" id="GO:0002229">
    <property type="term" value="P:defense response to oomycetes"/>
    <property type="evidence" value="ECO:0007669"/>
    <property type="project" value="UniProtKB-ARBA"/>
</dbReference>
<dbReference type="Proteomes" id="UP001188597">
    <property type="component" value="Unassembled WGS sequence"/>
</dbReference>
<sequence>FSFFPGSSGPLKITELEVTVNANSSMDITANNFGYHDEPINGVERGGTPTEQELVNAGTYDTDGAYDTQQNVTPPAEEDVTHIVPRINDNDEEYDNQQNAISSAEEDVINVVGGGHHNELTDEACNTGGADDDEGETKCSPEEVNLSVVNGGCPDGQISGNMQLGDASVGHISVKPEGMKYGRRVQLFFIDGARVIFVNYNDFEIKKMEGLYEEPNNCGTRRFLVSILGAKPPKNIRGTNLWGQIVTQNLKVFTFTELRKATNNFGPDTVLGGGGTGMVFKGWVDEKTHAPSVVGVGMAVVVKKVNTNGSLGPKEAQLKEELLGKFSHPNLVKLIGYCVKDEDVLLVYELRIALGAAQGLAFLHKTREQAMYRAFKASDILLDENFSAKLSDFGLFKLGPTNSESVISTLVPGDTAFMDFPQKDVGYVDPEYVASGKLPYLVYVSTVARGFSDEGPSSYYQEGLLNTILSLTLGYSQEDSDLEDHVIRTDFNDRDSNPYTRFSFSGSSGSLTVTELEVSVNANSSIDISANNFGYHDEQINGLERGGTPTEQELVNASTNDTNQQNIIPPAEEDVTHVGRINDNDEDYDNHQDAISCAEEDVINVVGGGHHNELTDEACNTGEADDDEGETKCSPEEVNLNVVNSGCPDGQIIGNIQLGDASVGHISVKPEGIKYRRRVLLFFRDPTRVIFVATSTKDRTILALALSSIVVQYPLCNAIKLHVSLLGAKPPKNIRGTNLRGQIVTPNLKIFTFAELSRATNNFGPDMVLGRGGLGMVFKGWVDEKTYAPSVVGVGMAVVVKKVDTNGSLGLKEAQLKVKILGKFSHPNLVKLIGYCTEDEDVLLVYEYVKNGSLEGHLFKKDSEPLPWVTRLRIALGAAQGLAFLHKTREQAMYRTFKASDILLDENFSAKLSDFGLFKLGPMNSESVISTLVAGDTAFMDFPQKDVGYVDPEYMASGNLTLKSDIYGFGAVLLEILTGQRVLDMKRPSGKHDLVRYARPFLNGKRDIKIILDQRLEHEYAPEDEILSAVAALTLKCLEDYPKNRPGVKEVLETLEHVNAVHMEANGASSSSSSHPPIESQE</sequence>
<gene>
    <name evidence="15" type="ORF">RJ639_035370</name>
</gene>
<dbReference type="FunFam" id="1.10.510.10:FF:000240">
    <property type="entry name" value="Lectin-domain containing receptor kinase A4.3"/>
    <property type="match status" value="1"/>
</dbReference>
<reference evidence="15" key="1">
    <citation type="submission" date="2022-12" db="EMBL/GenBank/DDBJ databases">
        <title>Draft genome assemblies for two species of Escallonia (Escalloniales).</title>
        <authorList>
            <person name="Chanderbali A."/>
            <person name="Dervinis C."/>
            <person name="Anghel I."/>
            <person name="Soltis D."/>
            <person name="Soltis P."/>
            <person name="Zapata F."/>
        </authorList>
    </citation>
    <scope>NUCLEOTIDE SEQUENCE</scope>
    <source>
        <strain evidence="15">UCBG64.0493</strain>
        <tissue evidence="15">Leaf</tissue>
    </source>
</reference>
<evidence type="ECO:0000256" key="2">
    <source>
        <dbReference type="ARBA" id="ARBA00008536"/>
    </source>
</evidence>
<evidence type="ECO:0000256" key="5">
    <source>
        <dbReference type="ARBA" id="ARBA00022692"/>
    </source>
</evidence>
<feature type="domain" description="Protein kinase" evidence="14">
    <location>
        <begin position="265"/>
        <end position="539"/>
    </location>
</feature>
<evidence type="ECO:0000259" key="14">
    <source>
        <dbReference type="PROSITE" id="PS50011"/>
    </source>
</evidence>
<dbReference type="GO" id="GO:0004672">
    <property type="term" value="F:protein kinase activity"/>
    <property type="evidence" value="ECO:0007669"/>
    <property type="project" value="InterPro"/>
</dbReference>
<feature type="binding site" evidence="13">
    <location>
        <position position="304"/>
    </location>
    <ligand>
        <name>ATP</name>
        <dbReference type="ChEBI" id="CHEBI:30616"/>
    </ligand>
</feature>
<dbReference type="GO" id="GO:0005524">
    <property type="term" value="F:ATP binding"/>
    <property type="evidence" value="ECO:0007669"/>
    <property type="project" value="UniProtKB-UniRule"/>
</dbReference>
<dbReference type="Gene3D" id="3.30.200.20">
    <property type="entry name" value="Phosphorylase Kinase, domain 1"/>
    <property type="match status" value="2"/>
</dbReference>
<keyword evidence="6" id="KW-0732">Signal</keyword>
<evidence type="ECO:0000256" key="6">
    <source>
        <dbReference type="ARBA" id="ARBA00022729"/>
    </source>
</evidence>
<proteinExistence type="inferred from homology"/>
<keyword evidence="12" id="KW-0325">Glycoprotein</keyword>
<evidence type="ECO:0000313" key="16">
    <source>
        <dbReference type="Proteomes" id="UP001188597"/>
    </source>
</evidence>
<dbReference type="PROSITE" id="PS00107">
    <property type="entry name" value="PROTEIN_KINASE_ATP"/>
    <property type="match status" value="1"/>
</dbReference>
<evidence type="ECO:0000256" key="1">
    <source>
        <dbReference type="ARBA" id="ARBA00004251"/>
    </source>
</evidence>
<dbReference type="InterPro" id="IPR050823">
    <property type="entry name" value="Plant_Ser_Thr_Prot_Kinase"/>
</dbReference>
<accession>A0AA89B8Y9</accession>
<keyword evidence="16" id="KW-1185">Reference proteome</keyword>
<dbReference type="Pfam" id="PF07714">
    <property type="entry name" value="PK_Tyr_Ser-Thr"/>
    <property type="match status" value="2"/>
</dbReference>
<evidence type="ECO:0000256" key="3">
    <source>
        <dbReference type="ARBA" id="ARBA00010217"/>
    </source>
</evidence>
<protein>
    <recommendedName>
        <fullName evidence="14">Protein kinase domain-containing protein</fullName>
    </recommendedName>
</protein>
<evidence type="ECO:0000256" key="12">
    <source>
        <dbReference type="ARBA" id="ARBA00023180"/>
    </source>
</evidence>
<keyword evidence="9" id="KW-1133">Transmembrane helix</keyword>
<dbReference type="Gene3D" id="1.10.510.10">
    <property type="entry name" value="Transferase(Phosphotransferase) domain 1"/>
    <property type="match status" value="2"/>
</dbReference>
<keyword evidence="11" id="KW-0675">Receptor</keyword>
<comment type="caution">
    <text evidence="15">The sequence shown here is derived from an EMBL/GenBank/DDBJ whole genome shotgun (WGS) entry which is preliminary data.</text>
</comment>
<dbReference type="GO" id="GO:0005886">
    <property type="term" value="C:plasma membrane"/>
    <property type="evidence" value="ECO:0007669"/>
    <property type="project" value="UniProtKB-SubCell"/>
</dbReference>
<dbReference type="InterPro" id="IPR001245">
    <property type="entry name" value="Ser-Thr/Tyr_kinase_cat_dom"/>
</dbReference>
<evidence type="ECO:0000256" key="4">
    <source>
        <dbReference type="ARBA" id="ARBA00022475"/>
    </source>
</evidence>